<name>A0A6C0EVW5_9ZZZZ</name>
<evidence type="ECO:0000313" key="2">
    <source>
        <dbReference type="EMBL" id="QHT32370.1"/>
    </source>
</evidence>
<dbReference type="EMBL" id="MN738936">
    <property type="protein sequence ID" value="QHT32370.1"/>
    <property type="molecule type" value="Genomic_DNA"/>
</dbReference>
<sequence length="88" mass="9849">MKTYKKGCKSKHNKSKNTKGKCKKNKSKKMKGGTINPFSDFFGLFNTMSYNVSNAFSTFTIKPPPAYLNSSENPVNPSLSKQFLSSKQ</sequence>
<evidence type="ECO:0000256" key="1">
    <source>
        <dbReference type="SAM" id="MobiDB-lite"/>
    </source>
</evidence>
<protein>
    <submittedName>
        <fullName evidence="2">Uncharacterized protein</fullName>
    </submittedName>
</protein>
<organism evidence="2">
    <name type="scientific">viral metagenome</name>
    <dbReference type="NCBI Taxonomy" id="1070528"/>
    <lineage>
        <taxon>unclassified sequences</taxon>
        <taxon>metagenomes</taxon>
        <taxon>organismal metagenomes</taxon>
    </lineage>
</organism>
<accession>A0A6C0EVW5</accession>
<feature type="region of interest" description="Disordered" evidence="1">
    <location>
        <begin position="69"/>
        <end position="88"/>
    </location>
</feature>
<proteinExistence type="predicted"/>
<dbReference type="AlphaFoldDB" id="A0A6C0EVW5"/>
<reference evidence="2" key="1">
    <citation type="journal article" date="2020" name="Nature">
        <title>Giant virus diversity and host interactions through global metagenomics.</title>
        <authorList>
            <person name="Schulz F."/>
            <person name="Roux S."/>
            <person name="Paez-Espino D."/>
            <person name="Jungbluth S."/>
            <person name="Walsh D.A."/>
            <person name="Denef V.J."/>
            <person name="McMahon K.D."/>
            <person name="Konstantinidis K.T."/>
            <person name="Eloe-Fadrosh E.A."/>
            <person name="Kyrpides N.C."/>
            <person name="Woyke T."/>
        </authorList>
    </citation>
    <scope>NUCLEOTIDE SEQUENCE</scope>
    <source>
        <strain evidence="2">GVMAG-M-3300009159-65</strain>
    </source>
</reference>
<feature type="region of interest" description="Disordered" evidence="1">
    <location>
        <begin position="1"/>
        <end position="33"/>
    </location>
</feature>
<feature type="compositionally biased region" description="Basic residues" evidence="1">
    <location>
        <begin position="1"/>
        <end position="31"/>
    </location>
</feature>